<keyword evidence="9 10" id="KW-0472">Membrane</keyword>
<keyword evidence="8" id="KW-0496">Mitochondrion</keyword>
<feature type="repeat" description="Solcar" evidence="10">
    <location>
        <begin position="199"/>
        <end position="289"/>
    </location>
</feature>
<evidence type="ECO:0000256" key="12">
    <source>
        <dbReference type="SAM" id="Phobius"/>
    </source>
</evidence>
<dbReference type="InterPro" id="IPR023395">
    <property type="entry name" value="MCP_dom_sf"/>
</dbReference>
<feature type="transmembrane region" description="Helical" evidence="12">
    <location>
        <begin position="201"/>
        <end position="226"/>
    </location>
</feature>
<gene>
    <name evidence="13" type="ORF">NQ315_005166</name>
</gene>
<feature type="repeat" description="Solcar" evidence="10">
    <location>
        <begin position="96"/>
        <end position="189"/>
    </location>
</feature>
<evidence type="ECO:0000313" key="14">
    <source>
        <dbReference type="Proteomes" id="UP001159042"/>
    </source>
</evidence>
<dbReference type="Gene3D" id="1.50.40.10">
    <property type="entry name" value="Mitochondrial carrier domain"/>
    <property type="match status" value="1"/>
</dbReference>
<keyword evidence="6" id="KW-0999">Mitochondrion inner membrane</keyword>
<keyword evidence="4 10" id="KW-0812">Transmembrane</keyword>
<evidence type="ECO:0000256" key="11">
    <source>
        <dbReference type="RuleBase" id="RU000488"/>
    </source>
</evidence>
<comment type="similarity">
    <text evidence="2 11">Belongs to the mitochondrial carrier (TC 2.A.29) family.</text>
</comment>
<dbReference type="PROSITE" id="PS50920">
    <property type="entry name" value="SOLCAR"/>
    <property type="match status" value="3"/>
</dbReference>
<comment type="subcellular location">
    <subcellularLocation>
        <location evidence="1">Mitochondrion inner membrane</location>
        <topology evidence="1">Multi-pass membrane protein</topology>
    </subcellularLocation>
</comment>
<evidence type="ECO:0000256" key="3">
    <source>
        <dbReference type="ARBA" id="ARBA00022448"/>
    </source>
</evidence>
<evidence type="ECO:0000256" key="1">
    <source>
        <dbReference type="ARBA" id="ARBA00004448"/>
    </source>
</evidence>
<protein>
    <recommendedName>
        <fullName evidence="15">Mitochondrial carrier protein</fullName>
    </recommendedName>
</protein>
<organism evidence="13 14">
    <name type="scientific">Exocentrus adspersus</name>
    <dbReference type="NCBI Taxonomy" id="1586481"/>
    <lineage>
        <taxon>Eukaryota</taxon>
        <taxon>Metazoa</taxon>
        <taxon>Ecdysozoa</taxon>
        <taxon>Arthropoda</taxon>
        <taxon>Hexapoda</taxon>
        <taxon>Insecta</taxon>
        <taxon>Pterygota</taxon>
        <taxon>Neoptera</taxon>
        <taxon>Endopterygota</taxon>
        <taxon>Coleoptera</taxon>
        <taxon>Polyphaga</taxon>
        <taxon>Cucujiformia</taxon>
        <taxon>Chrysomeloidea</taxon>
        <taxon>Cerambycidae</taxon>
        <taxon>Lamiinae</taxon>
        <taxon>Acanthocinini</taxon>
        <taxon>Exocentrus</taxon>
    </lineage>
</organism>
<evidence type="ECO:0000256" key="8">
    <source>
        <dbReference type="ARBA" id="ARBA00023128"/>
    </source>
</evidence>
<evidence type="ECO:0000256" key="6">
    <source>
        <dbReference type="ARBA" id="ARBA00022792"/>
    </source>
</evidence>
<dbReference type="SUPFAM" id="SSF103506">
    <property type="entry name" value="Mitochondrial carrier"/>
    <property type="match status" value="1"/>
</dbReference>
<dbReference type="PANTHER" id="PTHR45928:SF1">
    <property type="entry name" value="RE38146P"/>
    <property type="match status" value="1"/>
</dbReference>
<dbReference type="Pfam" id="PF00153">
    <property type="entry name" value="Mito_carr"/>
    <property type="match status" value="3"/>
</dbReference>
<keyword evidence="7 12" id="KW-1133">Transmembrane helix</keyword>
<evidence type="ECO:0000256" key="9">
    <source>
        <dbReference type="ARBA" id="ARBA00023136"/>
    </source>
</evidence>
<evidence type="ECO:0000256" key="2">
    <source>
        <dbReference type="ARBA" id="ARBA00006375"/>
    </source>
</evidence>
<dbReference type="Proteomes" id="UP001159042">
    <property type="component" value="Unassembled WGS sequence"/>
</dbReference>
<reference evidence="13 14" key="1">
    <citation type="journal article" date="2023" name="Insect Mol. Biol.">
        <title>Genome sequencing provides insights into the evolution of gene families encoding plant cell wall-degrading enzymes in longhorned beetles.</title>
        <authorList>
            <person name="Shin N.R."/>
            <person name="Okamura Y."/>
            <person name="Kirsch R."/>
            <person name="Pauchet Y."/>
        </authorList>
    </citation>
    <scope>NUCLEOTIDE SEQUENCE [LARGE SCALE GENOMIC DNA]</scope>
    <source>
        <strain evidence="13">EAD_L_NR</strain>
    </source>
</reference>
<proteinExistence type="inferred from homology"/>
<feature type="repeat" description="Solcar" evidence="10">
    <location>
        <begin position="1"/>
        <end position="86"/>
    </location>
</feature>
<dbReference type="AlphaFoldDB" id="A0AAV8VTP0"/>
<dbReference type="InterPro" id="IPR018108">
    <property type="entry name" value="MCP_transmembrane"/>
</dbReference>
<evidence type="ECO:0000256" key="4">
    <source>
        <dbReference type="ARBA" id="ARBA00022692"/>
    </source>
</evidence>
<dbReference type="EMBL" id="JANEYG010000031">
    <property type="protein sequence ID" value="KAJ8917717.1"/>
    <property type="molecule type" value="Genomic_DNA"/>
</dbReference>
<dbReference type="InterPro" id="IPR051508">
    <property type="entry name" value="Mito_Carrier_Antiporter"/>
</dbReference>
<name>A0AAV8VTP0_9CUCU</name>
<accession>A0AAV8VTP0</accession>
<keyword evidence="14" id="KW-1185">Reference proteome</keyword>
<evidence type="ECO:0008006" key="15">
    <source>
        <dbReference type="Google" id="ProtNLM"/>
    </source>
</evidence>
<evidence type="ECO:0000256" key="5">
    <source>
        <dbReference type="ARBA" id="ARBA00022737"/>
    </source>
</evidence>
<comment type="caution">
    <text evidence="13">The sequence shown here is derived from an EMBL/GenBank/DDBJ whole genome shotgun (WGS) entry which is preliminary data.</text>
</comment>
<keyword evidence="5" id="KW-0677">Repeat</keyword>
<sequence>MEFVIGGLAATSAGLFTNPLEVVKHHMELSKKSQMNNKYKAFFDTGLQVAKHDGLKSLQKGLSPALGAYLVSYGMKLGTYQLGHSQGLTTDANGRVVVLKSIMTSCSGGLLGQYLSNPFYLLKYQHEMDVMQHNANCNNDKKHVGYLDTIQRIYRENGIRGFFRGATASLPRAFIGTSQLTSFALAKEILNSLETFRNHPLFTTMVASVVAGIVLSMAMTPFDVVLTKMYKQAIISKSDKEYLGYLDCIKKIYKKNGLKPFYRGMGPLYLKMGPHTVLCLVFWEELKGVYANHSERTNNDKNNYSTVPTQNFYEQIFYSDKEINRTKFNESIEENVTNFYWN</sequence>
<evidence type="ECO:0000313" key="13">
    <source>
        <dbReference type="EMBL" id="KAJ8917717.1"/>
    </source>
</evidence>
<evidence type="ECO:0000256" key="7">
    <source>
        <dbReference type="ARBA" id="ARBA00022989"/>
    </source>
</evidence>
<keyword evidence="3 11" id="KW-0813">Transport</keyword>
<dbReference type="PANTHER" id="PTHR45928">
    <property type="entry name" value="RE38146P"/>
    <property type="match status" value="1"/>
</dbReference>
<evidence type="ECO:0000256" key="10">
    <source>
        <dbReference type="PROSITE-ProRule" id="PRU00282"/>
    </source>
</evidence>
<dbReference type="GO" id="GO:0005743">
    <property type="term" value="C:mitochondrial inner membrane"/>
    <property type="evidence" value="ECO:0007669"/>
    <property type="project" value="UniProtKB-SubCell"/>
</dbReference>